<protein>
    <submittedName>
        <fullName evidence="2">Uncharacterized protein</fullName>
    </submittedName>
</protein>
<evidence type="ECO:0000313" key="3">
    <source>
        <dbReference type="Proteomes" id="UP001500191"/>
    </source>
</evidence>
<name>A0ABP3LWE2_9DEIO</name>
<feature type="compositionally biased region" description="Basic and acidic residues" evidence="1">
    <location>
        <begin position="1"/>
        <end position="10"/>
    </location>
</feature>
<reference evidence="3" key="1">
    <citation type="journal article" date="2019" name="Int. J. Syst. Evol. Microbiol.">
        <title>The Global Catalogue of Microorganisms (GCM) 10K type strain sequencing project: providing services to taxonomists for standard genome sequencing and annotation.</title>
        <authorList>
            <consortium name="The Broad Institute Genomics Platform"/>
            <consortium name="The Broad Institute Genome Sequencing Center for Infectious Disease"/>
            <person name="Wu L."/>
            <person name="Ma J."/>
        </authorList>
    </citation>
    <scope>NUCLEOTIDE SEQUENCE [LARGE SCALE GENOMIC DNA]</scope>
    <source>
        <strain evidence="3">JCM 14368</strain>
    </source>
</reference>
<dbReference type="Proteomes" id="UP001500191">
    <property type="component" value="Unassembled WGS sequence"/>
</dbReference>
<comment type="caution">
    <text evidence="2">The sequence shown here is derived from an EMBL/GenBank/DDBJ whole genome shotgun (WGS) entry which is preliminary data.</text>
</comment>
<proteinExistence type="predicted"/>
<organism evidence="2 3">
    <name type="scientific">Deinococcus depolymerans</name>
    <dbReference type="NCBI Taxonomy" id="392408"/>
    <lineage>
        <taxon>Bacteria</taxon>
        <taxon>Thermotogati</taxon>
        <taxon>Deinococcota</taxon>
        <taxon>Deinococci</taxon>
        <taxon>Deinococcales</taxon>
        <taxon>Deinococcaceae</taxon>
        <taxon>Deinococcus</taxon>
    </lineage>
</organism>
<evidence type="ECO:0000256" key="1">
    <source>
        <dbReference type="SAM" id="MobiDB-lite"/>
    </source>
</evidence>
<sequence length="50" mass="4957">MQAAQRDLHADPPGFGGRRAGPGGTVLVGTVPGRTGLVGAAGFSGRGIRR</sequence>
<keyword evidence="3" id="KW-1185">Reference proteome</keyword>
<gene>
    <name evidence="2" type="ORF">GCM10008937_14120</name>
</gene>
<feature type="region of interest" description="Disordered" evidence="1">
    <location>
        <begin position="1"/>
        <end position="25"/>
    </location>
</feature>
<feature type="compositionally biased region" description="Gly residues" evidence="1">
    <location>
        <begin position="14"/>
        <end position="25"/>
    </location>
</feature>
<accession>A0ABP3LWE2</accession>
<evidence type="ECO:0000313" key="2">
    <source>
        <dbReference type="EMBL" id="GAA0507436.1"/>
    </source>
</evidence>
<dbReference type="EMBL" id="BAAADB010000011">
    <property type="protein sequence ID" value="GAA0507436.1"/>
    <property type="molecule type" value="Genomic_DNA"/>
</dbReference>